<dbReference type="Pfam" id="PF02607">
    <property type="entry name" value="B12-binding_2"/>
    <property type="match status" value="1"/>
</dbReference>
<evidence type="ECO:0000256" key="3">
    <source>
        <dbReference type="ARBA" id="ARBA00023285"/>
    </source>
</evidence>
<comment type="caution">
    <text evidence="6">The sequence shown here is derived from an EMBL/GenBank/DDBJ whole genome shotgun (WGS) entry which is preliminary data.</text>
</comment>
<comment type="similarity">
    <text evidence="1">Belongs to the methylamine corrinoid protein family.</text>
</comment>
<proteinExistence type="inferred from homology"/>
<evidence type="ECO:0000256" key="2">
    <source>
        <dbReference type="ARBA" id="ARBA00022723"/>
    </source>
</evidence>
<dbReference type="InterPro" id="IPR006158">
    <property type="entry name" value="Cobalamin-bd"/>
</dbReference>
<dbReference type="GO" id="GO:0046872">
    <property type="term" value="F:metal ion binding"/>
    <property type="evidence" value="ECO:0007669"/>
    <property type="project" value="UniProtKB-KW"/>
</dbReference>
<dbReference type="InterPro" id="IPR036724">
    <property type="entry name" value="Cobalamin-bd_sf"/>
</dbReference>
<dbReference type="GO" id="GO:0005829">
    <property type="term" value="C:cytosol"/>
    <property type="evidence" value="ECO:0007669"/>
    <property type="project" value="TreeGrafter"/>
</dbReference>
<protein>
    <submittedName>
        <fullName evidence="6">Cobalamin-binding protein</fullName>
    </submittedName>
</protein>
<name>A0A233V867_FINMA</name>
<dbReference type="Gene3D" id="1.10.1240.10">
    <property type="entry name" value="Methionine synthase domain"/>
    <property type="match status" value="1"/>
</dbReference>
<dbReference type="RefSeq" id="WP_094205211.1">
    <property type="nucleotide sequence ID" value="NZ_JAHAID010000001.1"/>
</dbReference>
<dbReference type="Proteomes" id="UP000215413">
    <property type="component" value="Unassembled WGS sequence"/>
</dbReference>
<dbReference type="GO" id="GO:0008705">
    <property type="term" value="F:methionine synthase activity"/>
    <property type="evidence" value="ECO:0007669"/>
    <property type="project" value="TreeGrafter"/>
</dbReference>
<evidence type="ECO:0000259" key="5">
    <source>
        <dbReference type="PROSITE" id="PS51337"/>
    </source>
</evidence>
<organism evidence="6 7">
    <name type="scientific">Finegoldia magna</name>
    <name type="common">Peptostreptococcus magnus</name>
    <dbReference type="NCBI Taxonomy" id="1260"/>
    <lineage>
        <taxon>Bacteria</taxon>
        <taxon>Bacillati</taxon>
        <taxon>Bacillota</taxon>
        <taxon>Tissierellia</taxon>
        <taxon>Tissierellales</taxon>
        <taxon>Peptoniphilaceae</taxon>
        <taxon>Finegoldia</taxon>
    </lineage>
</organism>
<evidence type="ECO:0000313" key="7">
    <source>
        <dbReference type="Proteomes" id="UP000215413"/>
    </source>
</evidence>
<dbReference type="PROSITE" id="PS51337">
    <property type="entry name" value="B12_BINDING_NTER"/>
    <property type="match status" value="1"/>
</dbReference>
<dbReference type="SUPFAM" id="SSF52242">
    <property type="entry name" value="Cobalamin (vitamin B12)-binding domain"/>
    <property type="match status" value="1"/>
</dbReference>
<dbReference type="FunFam" id="3.40.50.280:FF:000003">
    <property type="entry name" value="Dimethylamine methyltransferase corrinoid protein"/>
    <property type="match status" value="1"/>
</dbReference>
<dbReference type="GO" id="GO:0046653">
    <property type="term" value="P:tetrahydrofolate metabolic process"/>
    <property type="evidence" value="ECO:0007669"/>
    <property type="project" value="TreeGrafter"/>
</dbReference>
<dbReference type="Gene3D" id="3.40.50.280">
    <property type="entry name" value="Cobalamin-binding domain"/>
    <property type="match status" value="1"/>
</dbReference>
<reference evidence="7" key="1">
    <citation type="submission" date="2017-04" db="EMBL/GenBank/DDBJ databases">
        <title>Finegoldia magna isolated from orthopedic joint implant-associated infections.</title>
        <authorList>
            <person name="Bjorklund S."/>
            <person name="Bruggemann H."/>
            <person name="Jensen A."/>
            <person name="Hellmark B."/>
            <person name="Soderquist B."/>
        </authorList>
    </citation>
    <scope>NUCLEOTIDE SEQUENCE [LARGE SCALE GENOMIC DNA]</scope>
    <source>
        <strain evidence="7">CCUG 54800</strain>
    </source>
</reference>
<keyword evidence="2" id="KW-0479">Metal-binding</keyword>
<sequence>METQQEYLDKMAEMVVEMEDEDIAEVCQEYIDKGFDAKQGIFDGLIKGMQQASKLFDEEEYFITDILLCSDAMYAGLDVLQKHVEMNDDDILGVGVIGVVEGDTHDIGKNLVKLMMQTAGFKMIDLGRDVKLQNFIDAAVENDADLICMSTLMTTTMDNMGKVIEMLKEQGLRDRFKVMIGGGPISQAFADKIGADSYTENAVEAVEAAKKLVGKDK</sequence>
<dbReference type="EMBL" id="NDYC01000009">
    <property type="protein sequence ID" value="OXZ28582.1"/>
    <property type="molecule type" value="Genomic_DNA"/>
</dbReference>
<dbReference type="GO" id="GO:0031419">
    <property type="term" value="F:cobalamin binding"/>
    <property type="evidence" value="ECO:0007669"/>
    <property type="project" value="InterPro"/>
</dbReference>
<feature type="domain" description="B12-binding N-terminal" evidence="5">
    <location>
        <begin position="1"/>
        <end position="92"/>
    </location>
</feature>
<dbReference type="InterPro" id="IPR036594">
    <property type="entry name" value="Meth_synthase_dom"/>
</dbReference>
<evidence type="ECO:0000313" key="6">
    <source>
        <dbReference type="EMBL" id="OXZ28582.1"/>
    </source>
</evidence>
<dbReference type="SMART" id="SM01018">
    <property type="entry name" value="B12-binding_2"/>
    <property type="match status" value="1"/>
</dbReference>
<accession>A0A233V867</accession>
<dbReference type="PROSITE" id="PS51332">
    <property type="entry name" value="B12_BINDING"/>
    <property type="match status" value="1"/>
</dbReference>
<keyword evidence="3" id="KW-0170">Cobalt</keyword>
<dbReference type="Pfam" id="PF02310">
    <property type="entry name" value="B12-binding"/>
    <property type="match status" value="1"/>
</dbReference>
<dbReference type="InterPro" id="IPR003759">
    <property type="entry name" value="Cbl-bd_cap"/>
</dbReference>
<dbReference type="SUPFAM" id="SSF47644">
    <property type="entry name" value="Methionine synthase domain"/>
    <property type="match status" value="1"/>
</dbReference>
<dbReference type="PANTHER" id="PTHR45833:SF1">
    <property type="entry name" value="METHIONINE SYNTHASE"/>
    <property type="match status" value="1"/>
</dbReference>
<feature type="domain" description="B12-binding" evidence="4">
    <location>
        <begin position="92"/>
        <end position="217"/>
    </location>
</feature>
<dbReference type="CDD" id="cd02070">
    <property type="entry name" value="corrinoid_protein_B12-BD"/>
    <property type="match status" value="1"/>
</dbReference>
<evidence type="ECO:0000259" key="4">
    <source>
        <dbReference type="PROSITE" id="PS51332"/>
    </source>
</evidence>
<dbReference type="PANTHER" id="PTHR45833">
    <property type="entry name" value="METHIONINE SYNTHASE"/>
    <property type="match status" value="1"/>
</dbReference>
<evidence type="ECO:0000256" key="1">
    <source>
        <dbReference type="ARBA" id="ARBA00010854"/>
    </source>
</evidence>
<dbReference type="GO" id="GO:0050667">
    <property type="term" value="P:homocysteine metabolic process"/>
    <property type="evidence" value="ECO:0007669"/>
    <property type="project" value="TreeGrafter"/>
</dbReference>
<dbReference type="AlphaFoldDB" id="A0A233V867"/>
<dbReference type="InterPro" id="IPR050554">
    <property type="entry name" value="Met_Synthase/Corrinoid"/>
</dbReference>
<gene>
    <name evidence="6" type="ORF">B9N49_01405</name>
</gene>